<feature type="transmembrane region" description="Helical" evidence="7">
    <location>
        <begin position="178"/>
        <end position="198"/>
    </location>
</feature>
<feature type="transmembrane region" description="Helical" evidence="7">
    <location>
        <begin position="60"/>
        <end position="78"/>
    </location>
</feature>
<gene>
    <name evidence="9" type="ORF">IEQ31_05690</name>
</gene>
<evidence type="ECO:0000256" key="1">
    <source>
        <dbReference type="ARBA" id="ARBA00004651"/>
    </source>
</evidence>
<dbReference type="InterPro" id="IPR011701">
    <property type="entry name" value="MFS"/>
</dbReference>
<feature type="transmembrane region" description="Helical" evidence="7">
    <location>
        <begin position="480"/>
        <end position="498"/>
    </location>
</feature>
<feature type="transmembrane region" description="Helical" evidence="7">
    <location>
        <begin position="280"/>
        <end position="303"/>
    </location>
</feature>
<keyword evidence="6 7" id="KW-0472">Membrane</keyword>
<dbReference type="PANTHER" id="PTHR23501">
    <property type="entry name" value="MAJOR FACILITATOR SUPERFAMILY"/>
    <property type="match status" value="1"/>
</dbReference>
<feature type="transmembrane region" description="Helical" evidence="7">
    <location>
        <begin position="309"/>
        <end position="330"/>
    </location>
</feature>
<dbReference type="PANTHER" id="PTHR23501:SF197">
    <property type="entry name" value="COMD"/>
    <property type="match status" value="1"/>
</dbReference>
<keyword evidence="10" id="KW-1185">Reference proteome</keyword>
<keyword evidence="5 7" id="KW-1133">Transmembrane helix</keyword>
<feature type="transmembrane region" description="Helical" evidence="7">
    <location>
        <begin position="115"/>
        <end position="136"/>
    </location>
</feature>
<dbReference type="InterPro" id="IPR036259">
    <property type="entry name" value="MFS_trans_sf"/>
</dbReference>
<dbReference type="NCBIfam" id="TIGR00711">
    <property type="entry name" value="efflux_EmrB"/>
    <property type="match status" value="1"/>
</dbReference>
<evidence type="ECO:0000256" key="4">
    <source>
        <dbReference type="ARBA" id="ARBA00022692"/>
    </source>
</evidence>
<evidence type="ECO:0000259" key="8">
    <source>
        <dbReference type="PROSITE" id="PS50850"/>
    </source>
</evidence>
<feature type="transmembrane region" description="Helical" evidence="7">
    <location>
        <begin position="342"/>
        <end position="360"/>
    </location>
</feature>
<dbReference type="InterPro" id="IPR004638">
    <property type="entry name" value="EmrB-like"/>
</dbReference>
<name>A0ABR8KXC4_9ACTN</name>
<proteinExistence type="predicted"/>
<dbReference type="InterPro" id="IPR020846">
    <property type="entry name" value="MFS_dom"/>
</dbReference>
<sequence>MPRMSVREEQQADTGYLPHRQILVVLSGVAAGMLLAALDQSIVGTALPRIVSELGGLDKLSWVVTAYLLTSTAATPLWGKISDLYGRRPIFQVAIGIFLLGSVLAGLSQNIGQLIGFRAIQGLGGGGLMALAFSIIGDVIPPRERGRYQGYFGAVWGTSSVAGPLLGGFFTDGPGWRWIFWINLPIGLISLVVTSVALRIPFTRRSHRIDYLGAALIVAGVSCFLLYLDWAGGEMGWTAPGSLALLTGFVALAALFVFVELRAAEPILPMRLFRNKIFSVGNGFSFLAGLAMFGGMIFLPVYLQAVQGMSPTVSGLALLPAVLGIFSTSITSGQIMSRTGRYKIFPILGGAVLLVAMWLLSTIKVDTPYWQVAVYAFLFGAGLGFTMQTIVTAIQNAVERSDMGVATSSATFFRMMGAAIGTAIMGAVLTNRLAHYLTAEFGGRMPPGRVDANNVQAIQQLPPPVKNHVLVAFTNAIDDVFLASLPFVALALVVAFFLKEIPLASRSTEGPAAMG</sequence>
<dbReference type="PRINTS" id="PR01036">
    <property type="entry name" value="TCRTETB"/>
</dbReference>
<accession>A0ABR8KXC4</accession>
<keyword evidence="2" id="KW-0813">Transport</keyword>
<feature type="transmembrane region" description="Helical" evidence="7">
    <location>
        <begin position="210"/>
        <end position="228"/>
    </location>
</feature>
<evidence type="ECO:0000256" key="2">
    <source>
        <dbReference type="ARBA" id="ARBA00022448"/>
    </source>
</evidence>
<reference evidence="9 10" key="1">
    <citation type="submission" date="2020-09" db="EMBL/GenBank/DDBJ databases">
        <title>Actinomycete isolated from the Camponotus japonicus Mayr.</title>
        <authorList>
            <person name="Gong X."/>
        </authorList>
    </citation>
    <scope>NUCLEOTIDE SEQUENCE [LARGE SCALE GENOMIC DNA]</scope>
    <source>
        <strain evidence="9 10">2C-HV3</strain>
    </source>
</reference>
<evidence type="ECO:0000256" key="7">
    <source>
        <dbReference type="SAM" id="Phobius"/>
    </source>
</evidence>
<dbReference type="SUPFAM" id="SSF103473">
    <property type="entry name" value="MFS general substrate transporter"/>
    <property type="match status" value="1"/>
</dbReference>
<dbReference type="EMBL" id="JACXRZ010000004">
    <property type="protein sequence ID" value="MBD3142676.1"/>
    <property type="molecule type" value="Genomic_DNA"/>
</dbReference>
<feature type="transmembrane region" description="Helical" evidence="7">
    <location>
        <begin position="415"/>
        <end position="437"/>
    </location>
</feature>
<feature type="transmembrane region" description="Helical" evidence="7">
    <location>
        <begin position="90"/>
        <end position="109"/>
    </location>
</feature>
<feature type="transmembrane region" description="Helical" evidence="7">
    <location>
        <begin position="148"/>
        <end position="166"/>
    </location>
</feature>
<dbReference type="Proteomes" id="UP000653231">
    <property type="component" value="Unassembled WGS sequence"/>
</dbReference>
<feature type="transmembrane region" description="Helical" evidence="7">
    <location>
        <begin position="21"/>
        <end position="40"/>
    </location>
</feature>
<comment type="caution">
    <text evidence="9">The sequence shown here is derived from an EMBL/GenBank/DDBJ whole genome shotgun (WGS) entry which is preliminary data.</text>
</comment>
<dbReference type="PROSITE" id="PS50850">
    <property type="entry name" value="MFS"/>
    <property type="match status" value="1"/>
</dbReference>
<dbReference type="Pfam" id="PF07690">
    <property type="entry name" value="MFS_1"/>
    <property type="match status" value="1"/>
</dbReference>
<feature type="transmembrane region" description="Helical" evidence="7">
    <location>
        <begin position="240"/>
        <end position="259"/>
    </location>
</feature>
<evidence type="ECO:0000313" key="9">
    <source>
        <dbReference type="EMBL" id="MBD3142676.1"/>
    </source>
</evidence>
<feature type="transmembrane region" description="Helical" evidence="7">
    <location>
        <begin position="372"/>
        <end position="394"/>
    </location>
</feature>
<protein>
    <submittedName>
        <fullName evidence="9">MFS transporter</fullName>
    </submittedName>
</protein>
<feature type="domain" description="Major facilitator superfamily (MFS) profile" evidence="8">
    <location>
        <begin position="25"/>
        <end position="503"/>
    </location>
</feature>
<evidence type="ECO:0000256" key="3">
    <source>
        <dbReference type="ARBA" id="ARBA00022475"/>
    </source>
</evidence>
<dbReference type="Gene3D" id="1.20.1250.20">
    <property type="entry name" value="MFS general substrate transporter like domains"/>
    <property type="match status" value="1"/>
</dbReference>
<keyword evidence="3" id="KW-1003">Cell membrane</keyword>
<dbReference type="CDD" id="cd17502">
    <property type="entry name" value="MFS_Azr1_MDR_like"/>
    <property type="match status" value="1"/>
</dbReference>
<evidence type="ECO:0000256" key="6">
    <source>
        <dbReference type="ARBA" id="ARBA00023136"/>
    </source>
</evidence>
<keyword evidence="4 7" id="KW-0812">Transmembrane</keyword>
<evidence type="ECO:0000313" key="10">
    <source>
        <dbReference type="Proteomes" id="UP000653231"/>
    </source>
</evidence>
<organism evidence="9 10">
    <name type="scientific">Microbispora bryophytorum subsp. camponoti</name>
    <dbReference type="NCBI Taxonomy" id="1677852"/>
    <lineage>
        <taxon>Bacteria</taxon>
        <taxon>Bacillati</taxon>
        <taxon>Actinomycetota</taxon>
        <taxon>Actinomycetes</taxon>
        <taxon>Streptosporangiales</taxon>
        <taxon>Streptosporangiaceae</taxon>
        <taxon>Microbispora</taxon>
    </lineage>
</organism>
<evidence type="ECO:0000256" key="5">
    <source>
        <dbReference type="ARBA" id="ARBA00022989"/>
    </source>
</evidence>
<dbReference type="Gene3D" id="1.20.1720.10">
    <property type="entry name" value="Multidrug resistance protein D"/>
    <property type="match status" value="1"/>
</dbReference>
<comment type="subcellular location">
    <subcellularLocation>
        <location evidence="1">Cell membrane</location>
        <topology evidence="1">Multi-pass membrane protein</topology>
    </subcellularLocation>
</comment>